<dbReference type="AlphaFoldDB" id="A0A7Y8Y229"/>
<evidence type="ECO:0000256" key="1">
    <source>
        <dbReference type="SAM" id="Phobius"/>
    </source>
</evidence>
<evidence type="ECO:0000313" key="3">
    <source>
        <dbReference type="Proteomes" id="UP000535020"/>
    </source>
</evidence>
<gene>
    <name evidence="2" type="ORF">HZF10_09660</name>
</gene>
<reference evidence="2 3" key="1">
    <citation type="submission" date="2020-07" db="EMBL/GenBank/DDBJ databases">
        <authorList>
            <person name="Sun Q."/>
        </authorList>
    </citation>
    <scope>NUCLEOTIDE SEQUENCE [LARGE SCALE GENOMIC DNA]</scope>
    <source>
        <strain evidence="2 3">MAH-1</strain>
    </source>
</reference>
<feature type="transmembrane region" description="Helical" evidence="1">
    <location>
        <begin position="71"/>
        <end position="91"/>
    </location>
</feature>
<protein>
    <submittedName>
        <fullName evidence="2">Uncharacterized protein</fullName>
    </submittedName>
</protein>
<dbReference type="EMBL" id="JACBJI010000003">
    <property type="protein sequence ID" value="NYA71184.1"/>
    <property type="molecule type" value="Genomic_DNA"/>
</dbReference>
<keyword evidence="1" id="KW-1133">Transmembrane helix</keyword>
<keyword evidence="3" id="KW-1185">Reference proteome</keyword>
<sequence length="116" mass="12744">MTSGLSVALGILAFVAVFWSILWALQSHKFHKSVFKGAVSGFFLTLLICTVEMFILGMFADSLPSDRGPAAIASLIIILLLFGVPAIFYAYRGMRLRKQANLETPHEIDDIGKENP</sequence>
<comment type="caution">
    <text evidence="2">The sequence shown here is derived from an EMBL/GenBank/DDBJ whole genome shotgun (WGS) entry which is preliminary data.</text>
</comment>
<proteinExistence type="predicted"/>
<organism evidence="2 3">
    <name type="scientific">Flavobacterium agri</name>
    <dbReference type="NCBI Taxonomy" id="2743471"/>
    <lineage>
        <taxon>Bacteria</taxon>
        <taxon>Pseudomonadati</taxon>
        <taxon>Bacteroidota</taxon>
        <taxon>Flavobacteriia</taxon>
        <taxon>Flavobacteriales</taxon>
        <taxon>Flavobacteriaceae</taxon>
        <taxon>Flavobacterium</taxon>
    </lineage>
</organism>
<keyword evidence="1" id="KW-0812">Transmembrane</keyword>
<keyword evidence="1" id="KW-0472">Membrane</keyword>
<accession>A0A7Y8Y229</accession>
<feature type="transmembrane region" description="Helical" evidence="1">
    <location>
        <begin position="6"/>
        <end position="25"/>
    </location>
</feature>
<dbReference type="RefSeq" id="WP_176005985.1">
    <property type="nucleotide sequence ID" value="NZ_JABWMI010000010.1"/>
</dbReference>
<evidence type="ECO:0000313" key="2">
    <source>
        <dbReference type="EMBL" id="NYA71184.1"/>
    </source>
</evidence>
<dbReference type="Proteomes" id="UP000535020">
    <property type="component" value="Unassembled WGS sequence"/>
</dbReference>
<feature type="transmembrane region" description="Helical" evidence="1">
    <location>
        <begin position="37"/>
        <end position="59"/>
    </location>
</feature>
<name>A0A7Y8Y229_9FLAO</name>